<feature type="binding site" evidence="5">
    <location>
        <position position="59"/>
    </location>
    <ligand>
        <name>Ca(2+)</name>
        <dbReference type="ChEBI" id="CHEBI:29108"/>
    </ligand>
</feature>
<dbReference type="SUPFAM" id="SSF48619">
    <property type="entry name" value="Phospholipase A2, PLA2"/>
    <property type="match status" value="1"/>
</dbReference>
<evidence type="ECO:0000256" key="2">
    <source>
        <dbReference type="ARBA" id="ARBA00022525"/>
    </source>
</evidence>
<feature type="domain" description="Phospholipase A2-like central" evidence="9">
    <location>
        <begin position="13"/>
        <end position="133"/>
    </location>
</feature>
<organism evidence="10 11">
    <name type="scientific">Bursaphelenchus okinawaensis</name>
    <dbReference type="NCBI Taxonomy" id="465554"/>
    <lineage>
        <taxon>Eukaryota</taxon>
        <taxon>Metazoa</taxon>
        <taxon>Ecdysozoa</taxon>
        <taxon>Nematoda</taxon>
        <taxon>Chromadorea</taxon>
        <taxon>Rhabditida</taxon>
        <taxon>Tylenchina</taxon>
        <taxon>Tylenchomorpha</taxon>
        <taxon>Aphelenchoidea</taxon>
        <taxon>Aphelenchoididae</taxon>
        <taxon>Bursaphelenchus</taxon>
    </lineage>
</organism>
<dbReference type="GO" id="GO:0016042">
    <property type="term" value="P:lipid catabolic process"/>
    <property type="evidence" value="ECO:0007669"/>
    <property type="project" value="InterPro"/>
</dbReference>
<comment type="cofactor">
    <cofactor evidence="5">
        <name>Ca(2+)</name>
        <dbReference type="ChEBI" id="CHEBI:29108"/>
    </cofactor>
    <text evidence="5">Binds 1 Ca(2+) ion per subunit.</text>
</comment>
<keyword evidence="2 8" id="KW-0964">Secreted</keyword>
<feature type="disulfide bond" evidence="6">
    <location>
        <begin position="39"/>
        <end position="55"/>
    </location>
</feature>
<evidence type="ECO:0000256" key="6">
    <source>
        <dbReference type="PIRSR" id="PIRSR601211-3"/>
    </source>
</evidence>
<dbReference type="InterPro" id="IPR016090">
    <property type="entry name" value="PLA2-like_dom"/>
</dbReference>
<evidence type="ECO:0000256" key="4">
    <source>
        <dbReference type="PIRSR" id="PIRSR601211-1"/>
    </source>
</evidence>
<evidence type="ECO:0000313" key="11">
    <source>
        <dbReference type="Proteomes" id="UP000614601"/>
    </source>
</evidence>
<dbReference type="Pfam" id="PF00068">
    <property type="entry name" value="Phospholip_A2_1"/>
    <property type="match status" value="1"/>
</dbReference>
<dbReference type="GO" id="GO:0005576">
    <property type="term" value="C:extracellular region"/>
    <property type="evidence" value="ECO:0007669"/>
    <property type="project" value="UniProtKB-SubCell"/>
</dbReference>
<dbReference type="Proteomes" id="UP000614601">
    <property type="component" value="Unassembled WGS sequence"/>
</dbReference>
<keyword evidence="5" id="KW-0479">Metal-binding</keyword>
<dbReference type="EC" id="3.1.1.4" evidence="8"/>
<evidence type="ECO:0000313" key="10">
    <source>
        <dbReference type="EMBL" id="CAD5219128.1"/>
    </source>
</evidence>
<evidence type="ECO:0000256" key="1">
    <source>
        <dbReference type="ARBA" id="ARBA00004613"/>
    </source>
</evidence>
<proteinExistence type="inferred from homology"/>
<keyword evidence="8" id="KW-0443">Lipid metabolism</keyword>
<comment type="similarity">
    <text evidence="7">Belongs to the phospholipase A2 family.</text>
</comment>
<comment type="subcellular location">
    <subcellularLocation>
        <location evidence="1 8">Secreted</location>
    </subcellularLocation>
</comment>
<dbReference type="PROSITE" id="PS00119">
    <property type="entry name" value="PA2_ASP"/>
    <property type="match status" value="1"/>
</dbReference>
<dbReference type="InterPro" id="IPR001211">
    <property type="entry name" value="PLA2"/>
</dbReference>
<dbReference type="GO" id="GO:0004623">
    <property type="term" value="F:phospholipase A2 activity"/>
    <property type="evidence" value="ECO:0007669"/>
    <property type="project" value="UniProtKB-EC"/>
</dbReference>
<keyword evidence="11" id="KW-1185">Reference proteome</keyword>
<dbReference type="PROSITE" id="PS00118">
    <property type="entry name" value="PA2_HIS"/>
    <property type="match status" value="1"/>
</dbReference>
<dbReference type="Gene3D" id="1.20.90.10">
    <property type="entry name" value="Phospholipase A2 domain"/>
    <property type="match status" value="1"/>
</dbReference>
<dbReference type="SMART" id="SM00085">
    <property type="entry name" value="PA2c"/>
    <property type="match status" value="1"/>
</dbReference>
<dbReference type="OrthoDB" id="5839847at2759"/>
<dbReference type="InterPro" id="IPR033113">
    <property type="entry name" value="PLA2_histidine"/>
</dbReference>
<feature type="disulfide bond" evidence="6">
    <location>
        <begin position="71"/>
        <end position="105"/>
    </location>
</feature>
<dbReference type="PANTHER" id="PTHR11716">
    <property type="entry name" value="PHOSPHOLIPASE A2 FAMILY MEMBER"/>
    <property type="match status" value="1"/>
</dbReference>
<dbReference type="InterPro" id="IPR036444">
    <property type="entry name" value="PLipase_A2_dom_sf"/>
</dbReference>
<keyword evidence="3 6" id="KW-1015">Disulfide bond</keyword>
<feature type="disulfide bond" evidence="6">
    <location>
        <begin position="61"/>
        <end position="112"/>
    </location>
</feature>
<name>A0A811KU55_9BILA</name>
<feature type="binding site" evidence="5">
    <location>
        <position position="42"/>
    </location>
    <ligand>
        <name>Ca(2+)</name>
        <dbReference type="ChEBI" id="CHEBI:29108"/>
    </ligand>
</feature>
<reference evidence="10" key="1">
    <citation type="submission" date="2020-09" db="EMBL/GenBank/DDBJ databases">
        <authorList>
            <person name="Kikuchi T."/>
        </authorList>
    </citation>
    <scope>NUCLEOTIDE SEQUENCE</scope>
    <source>
        <strain evidence="10">SH1</strain>
    </source>
</reference>
<feature type="active site" evidence="4">
    <location>
        <position position="58"/>
    </location>
</feature>
<gene>
    <name evidence="10" type="ORF">BOKJ2_LOCUS8289</name>
</gene>
<evidence type="ECO:0000259" key="9">
    <source>
        <dbReference type="SMART" id="SM00085"/>
    </source>
</evidence>
<dbReference type="AlphaFoldDB" id="A0A811KU55"/>
<comment type="catalytic activity">
    <reaction evidence="8">
        <text>a 1,2-diacyl-sn-glycero-3-phosphocholine + H2O = a 1-acyl-sn-glycero-3-phosphocholine + a fatty acid + H(+)</text>
        <dbReference type="Rhea" id="RHEA:15801"/>
        <dbReference type="ChEBI" id="CHEBI:15377"/>
        <dbReference type="ChEBI" id="CHEBI:15378"/>
        <dbReference type="ChEBI" id="CHEBI:28868"/>
        <dbReference type="ChEBI" id="CHEBI:57643"/>
        <dbReference type="ChEBI" id="CHEBI:58168"/>
        <dbReference type="EC" id="3.1.1.4"/>
    </reaction>
</comment>
<feature type="disulfide bond" evidence="6">
    <location>
        <begin position="54"/>
        <end position="119"/>
    </location>
</feature>
<dbReference type="EMBL" id="CAJFCW020000004">
    <property type="protein sequence ID" value="CAG9112344.1"/>
    <property type="molecule type" value="Genomic_DNA"/>
</dbReference>
<protein>
    <recommendedName>
        <fullName evidence="8">Phospholipase A2</fullName>
        <ecNumber evidence="8">3.1.1.4</ecNumber>
    </recommendedName>
</protein>
<keyword evidence="5 8" id="KW-0106">Calcium</keyword>
<sequence>MFLPLVETTSSRALWNLNSMAECRLGYSALVYNNYGCWCGVGGAHTPVDGIDDCCRRHDNCYDVALDKHDCKGVFEEYVKNYKWKCDKINITSSEPMCLGSEDACRDDLCHCDKMVVDCWSQCAKPSERKRCSHND</sequence>
<dbReference type="Proteomes" id="UP000783686">
    <property type="component" value="Unassembled WGS sequence"/>
</dbReference>
<dbReference type="GO" id="GO:0005509">
    <property type="term" value="F:calcium ion binding"/>
    <property type="evidence" value="ECO:0007669"/>
    <property type="project" value="InterPro"/>
</dbReference>
<evidence type="ECO:0000256" key="3">
    <source>
        <dbReference type="ARBA" id="ARBA00023157"/>
    </source>
</evidence>
<feature type="binding site" evidence="5">
    <location>
        <position position="40"/>
    </location>
    <ligand>
        <name>Ca(2+)</name>
        <dbReference type="ChEBI" id="CHEBI:29108"/>
    </ligand>
</feature>
<accession>A0A811KU55</accession>
<dbReference type="EMBL" id="CAJFDH010000004">
    <property type="protein sequence ID" value="CAD5219128.1"/>
    <property type="molecule type" value="Genomic_DNA"/>
</dbReference>
<evidence type="ECO:0000256" key="5">
    <source>
        <dbReference type="PIRSR" id="PIRSR601211-2"/>
    </source>
</evidence>
<feature type="disulfide bond" evidence="6">
    <location>
        <begin position="98"/>
        <end position="110"/>
    </location>
</feature>
<dbReference type="PRINTS" id="PR00389">
    <property type="entry name" value="PHPHLIPASEA2"/>
</dbReference>
<evidence type="ECO:0000256" key="7">
    <source>
        <dbReference type="RuleBase" id="RU003654"/>
    </source>
</evidence>
<dbReference type="GO" id="GO:0050482">
    <property type="term" value="P:arachidonate secretion"/>
    <property type="evidence" value="ECO:0007669"/>
    <property type="project" value="InterPro"/>
</dbReference>
<dbReference type="PANTHER" id="PTHR11716:SF107">
    <property type="entry name" value="PHOSPHOLIPASE A2"/>
    <property type="match status" value="1"/>
</dbReference>
<dbReference type="InterPro" id="IPR033112">
    <property type="entry name" value="PLA2_Asp_AS"/>
</dbReference>
<comment type="caution">
    <text evidence="10">The sequence shown here is derived from an EMBL/GenBank/DDBJ whole genome shotgun (WGS) entry which is preliminary data.</text>
</comment>
<evidence type="ECO:0000256" key="8">
    <source>
        <dbReference type="RuleBase" id="RU361236"/>
    </source>
</evidence>
<feature type="active site" evidence="4">
    <location>
        <position position="113"/>
    </location>
</feature>
<keyword evidence="8" id="KW-0378">Hydrolase</keyword>
<dbReference type="CDD" id="cd00125">
    <property type="entry name" value="PLA2c"/>
    <property type="match status" value="1"/>
</dbReference>
<dbReference type="GO" id="GO:0006644">
    <property type="term" value="P:phospholipid metabolic process"/>
    <property type="evidence" value="ECO:0007669"/>
    <property type="project" value="InterPro"/>
</dbReference>